<organism evidence="1 2">
    <name type="scientific">Mauremys mutica</name>
    <name type="common">yellowpond turtle</name>
    <dbReference type="NCBI Taxonomy" id="74926"/>
    <lineage>
        <taxon>Eukaryota</taxon>
        <taxon>Metazoa</taxon>
        <taxon>Chordata</taxon>
        <taxon>Craniata</taxon>
        <taxon>Vertebrata</taxon>
        <taxon>Euteleostomi</taxon>
        <taxon>Archelosauria</taxon>
        <taxon>Testudinata</taxon>
        <taxon>Testudines</taxon>
        <taxon>Cryptodira</taxon>
        <taxon>Durocryptodira</taxon>
        <taxon>Testudinoidea</taxon>
        <taxon>Geoemydidae</taxon>
        <taxon>Geoemydinae</taxon>
        <taxon>Mauremys</taxon>
    </lineage>
</organism>
<reference evidence="1" key="1">
    <citation type="submission" date="2021-09" db="EMBL/GenBank/DDBJ databases">
        <title>The genome of Mauremys mutica provides insights into the evolution of semi-aquatic lifestyle.</title>
        <authorList>
            <person name="Gong S."/>
            <person name="Gao Y."/>
        </authorList>
    </citation>
    <scope>NUCLEOTIDE SEQUENCE</scope>
    <source>
        <strain evidence="1">MM-2020</strain>
        <tissue evidence="1">Muscle</tissue>
    </source>
</reference>
<comment type="caution">
    <text evidence="1">The sequence shown here is derived from an EMBL/GenBank/DDBJ whole genome shotgun (WGS) entry which is preliminary data.</text>
</comment>
<sequence>MDGRGQYLSEKGKSLSSFPVLSLLLGGEGRAEAGATLSHPGEAKSVRMGHSSGAEEGFSWLGHSLYVLDPSRPLKGHPRGWGRLTTRCYYPITEGYGSHLTWANTEENATTGGLI</sequence>
<evidence type="ECO:0000313" key="2">
    <source>
        <dbReference type="Proteomes" id="UP000827986"/>
    </source>
</evidence>
<protein>
    <submittedName>
        <fullName evidence="1">Uncharacterized protein</fullName>
    </submittedName>
</protein>
<proteinExistence type="predicted"/>
<name>A0A9D4AVP3_9SAUR</name>
<dbReference type="AlphaFoldDB" id="A0A9D4AVP3"/>
<dbReference type="EMBL" id="JAHDVG010000484">
    <property type="protein sequence ID" value="KAH1170416.1"/>
    <property type="molecule type" value="Genomic_DNA"/>
</dbReference>
<keyword evidence="2" id="KW-1185">Reference proteome</keyword>
<dbReference type="Proteomes" id="UP000827986">
    <property type="component" value="Unassembled WGS sequence"/>
</dbReference>
<gene>
    <name evidence="1" type="ORF">KIL84_001401</name>
</gene>
<accession>A0A9D4AVP3</accession>
<evidence type="ECO:0000313" key="1">
    <source>
        <dbReference type="EMBL" id="KAH1170416.1"/>
    </source>
</evidence>